<gene>
    <name evidence="1" type="ORF">BpHYR1_003520</name>
</gene>
<accession>A0A3M7RVJ2</accession>
<name>A0A3M7RVJ2_BRAPC</name>
<comment type="caution">
    <text evidence="1">The sequence shown here is derived from an EMBL/GenBank/DDBJ whole genome shotgun (WGS) entry which is preliminary data.</text>
</comment>
<reference evidence="1 2" key="1">
    <citation type="journal article" date="2018" name="Sci. Rep.">
        <title>Genomic signatures of local adaptation to the degree of environmental predictability in rotifers.</title>
        <authorList>
            <person name="Franch-Gras L."/>
            <person name="Hahn C."/>
            <person name="Garcia-Roger E.M."/>
            <person name="Carmona M.J."/>
            <person name="Serra M."/>
            <person name="Gomez A."/>
        </authorList>
    </citation>
    <scope>NUCLEOTIDE SEQUENCE [LARGE SCALE GENOMIC DNA]</scope>
    <source>
        <strain evidence="1">HYR1</strain>
    </source>
</reference>
<keyword evidence="2" id="KW-1185">Reference proteome</keyword>
<protein>
    <submittedName>
        <fullName evidence="1">Uncharacterized protein</fullName>
    </submittedName>
</protein>
<dbReference type="AlphaFoldDB" id="A0A3M7RVJ2"/>
<proteinExistence type="predicted"/>
<evidence type="ECO:0000313" key="2">
    <source>
        <dbReference type="Proteomes" id="UP000276133"/>
    </source>
</evidence>
<dbReference type="Proteomes" id="UP000276133">
    <property type="component" value="Unassembled WGS sequence"/>
</dbReference>
<organism evidence="1 2">
    <name type="scientific">Brachionus plicatilis</name>
    <name type="common">Marine rotifer</name>
    <name type="synonym">Brachionus muelleri</name>
    <dbReference type="NCBI Taxonomy" id="10195"/>
    <lineage>
        <taxon>Eukaryota</taxon>
        <taxon>Metazoa</taxon>
        <taxon>Spiralia</taxon>
        <taxon>Gnathifera</taxon>
        <taxon>Rotifera</taxon>
        <taxon>Eurotatoria</taxon>
        <taxon>Monogononta</taxon>
        <taxon>Pseudotrocha</taxon>
        <taxon>Ploima</taxon>
        <taxon>Brachionidae</taxon>
        <taxon>Brachionus</taxon>
    </lineage>
</organism>
<evidence type="ECO:0000313" key="1">
    <source>
        <dbReference type="EMBL" id="RNA27368.1"/>
    </source>
</evidence>
<dbReference type="EMBL" id="REGN01002552">
    <property type="protein sequence ID" value="RNA27368.1"/>
    <property type="molecule type" value="Genomic_DNA"/>
</dbReference>
<sequence>MAAFSPKSVLASHAINFSLISSRVLNTNWSLNCRLGLYWPTDGLWMDIRVSSRHSGLDLCLWGFARFPSLSIAENRSFLHWSVARFGSSYYQAPDGLESREFLLWVPSGLKSSASSSPSNTCR</sequence>